<dbReference type="InterPro" id="IPR048285">
    <property type="entry name" value="Integrin_alpha_Ig-like_2"/>
</dbReference>
<dbReference type="GO" id="GO:0033627">
    <property type="term" value="P:cell adhesion mediated by integrin"/>
    <property type="evidence" value="ECO:0007669"/>
    <property type="project" value="TreeGrafter"/>
</dbReference>
<dbReference type="Pfam" id="PF01839">
    <property type="entry name" value="FG-GAP"/>
    <property type="match status" value="2"/>
</dbReference>
<feature type="domain" description="Integrin alpha third immunoglobulin-like" evidence="16">
    <location>
        <begin position="755"/>
        <end position="832"/>
    </location>
</feature>
<keyword evidence="9" id="KW-0472">Membrane</keyword>
<feature type="repeat" description="FG-GAP" evidence="12">
    <location>
        <begin position="112"/>
        <end position="175"/>
    </location>
</feature>
<dbReference type="Pfam" id="PF20806">
    <property type="entry name" value="Integrin_A_Ig_3"/>
    <property type="match status" value="2"/>
</dbReference>
<dbReference type="Gene3D" id="2.60.40.1510">
    <property type="entry name" value="ntegrin, alpha v. Chain A, domain 3"/>
    <property type="match status" value="1"/>
</dbReference>
<feature type="signal peptide" evidence="13">
    <location>
        <begin position="1"/>
        <end position="32"/>
    </location>
</feature>
<dbReference type="InterPro" id="IPR013517">
    <property type="entry name" value="FG-GAP"/>
</dbReference>
<dbReference type="InterPro" id="IPR028994">
    <property type="entry name" value="Integrin_alpha_N"/>
</dbReference>
<evidence type="ECO:0000256" key="1">
    <source>
        <dbReference type="ARBA" id="ARBA00004479"/>
    </source>
</evidence>
<dbReference type="InterPro" id="IPR048286">
    <property type="entry name" value="Integrin_alpha_Ig-like_3"/>
</dbReference>
<evidence type="ECO:0000256" key="3">
    <source>
        <dbReference type="ARBA" id="ARBA00022692"/>
    </source>
</evidence>
<dbReference type="Proteomes" id="UP001181693">
    <property type="component" value="Unassembled WGS sequence"/>
</dbReference>
<comment type="subcellular location">
    <subcellularLocation>
        <location evidence="1 13">Membrane</location>
        <topology evidence="1 13">Single-pass type I membrane protein</topology>
    </subcellularLocation>
</comment>
<keyword evidence="8 13" id="KW-0401">Integrin</keyword>
<sequence>MERRGACILFMLGHIWSLKLLLCLFLANPAGSYNIDESNPMVFQGPKGSLFGYSVVLHSYGTDKWIIAGAPKSNLSTWSNITSPGEIFKCKIGDNANGTCDAMNVGEQNGLNCGRTCRGDQDDQWMGVSLSRQPTQDGQLLVCGHRWKNIFYEKLHKLPHGVCYKIPANLHTDLKSRICPCYKDFAKRFGESHGSCQAGISSFYFENLIIMGAPGSFFWTGSVFVFNTTENKIYTFDNKNNTVKYGSYLGYSVGAGHFVAPDSSDIIAGAPQQEQIGKVFIFALEGRMLILQFEAEGKKLGSYFGASVCAVDLNGDGLSDLLVGAPMESTVREEGRVYVYMNAGEGRLTELDYELSGSDLYAARFGEAITNLGDLDNDGFEDVAIGAPHEEDLQGAIYIYNGREKGITRSFTQRIHGTKLGYSLNMFGQSISQGLDADGNGYQDVAVGAFLSDSAVLLRTRPVITIDASLKLPDSVNRTKYECVENGHPAVCMNVTICFKYQGRSLPGHIVMFYNISLDVKRKTGTPARFYFSSNGTSDVYSGNIELYQMSANCKIHQAFMRGDIRDILTPIHMESRYYLGKHIVHKRSTDEFKPLLPILQKKEGEENVLRKVVSFARYCALANCSADLQVSGKISFPGLSYEITSCSKHLIGLKKKKFGATAFDYINPIRLISCDFHEEENQMTRLECSVGHLFVDSLSKQEFSFLLDASSLSKAEEDLVINVTVNCENELNKDSLLNNEAIFIIPTRYEVNVNVLGSVSPVSFVYGPPDDEKISCIKETIDYTFKVINVGPSLVPNAVFEISLPNTFAPSDIKLFNVLDIKTSTGSCHYQTITDVCDTPSTAIFGDLVDFFSRSGKRHLYCFKDDPSCIHITCPFGDMEFEHEVVVEVKVETNHALLEMEASSLLQFVTRADVTFGENQRVTNLHQQQSAHVRNINVIREREDRGCKFSMISLVFGSAVSTYSSVGKKSFKL</sequence>
<dbReference type="InterPro" id="IPR013649">
    <property type="entry name" value="Integrin_alpha_Ig-like_1"/>
</dbReference>
<feature type="domain" description="Integrin alpha third immunoglobulin-like" evidence="16">
    <location>
        <begin position="854"/>
        <end position="926"/>
    </location>
</feature>
<proteinExistence type="inferred from homology"/>
<evidence type="ECO:0000256" key="12">
    <source>
        <dbReference type="PROSITE-ProRule" id="PRU00803"/>
    </source>
</evidence>
<evidence type="ECO:0000259" key="15">
    <source>
        <dbReference type="Pfam" id="PF20805"/>
    </source>
</evidence>
<dbReference type="Gene3D" id="2.130.10.130">
    <property type="entry name" value="Integrin alpha, N-terminal"/>
    <property type="match status" value="1"/>
</dbReference>
<accession>A0AAV3ADA8</accession>
<name>A0AAV3ADA8_PYXAD</name>
<keyword evidence="11" id="KW-0325">Glycoprotein</keyword>
<keyword evidence="6 13" id="KW-0130">Cell adhesion</keyword>
<evidence type="ECO:0000256" key="13">
    <source>
        <dbReference type="RuleBase" id="RU003762"/>
    </source>
</evidence>
<evidence type="ECO:0000259" key="14">
    <source>
        <dbReference type="Pfam" id="PF08441"/>
    </source>
</evidence>
<dbReference type="Pfam" id="PF20805">
    <property type="entry name" value="Integrin_A_Ig_2"/>
    <property type="match status" value="1"/>
</dbReference>
<evidence type="ECO:0000256" key="7">
    <source>
        <dbReference type="ARBA" id="ARBA00022989"/>
    </source>
</evidence>
<evidence type="ECO:0000256" key="11">
    <source>
        <dbReference type="ARBA" id="ARBA00023180"/>
    </source>
</evidence>
<protein>
    <recommendedName>
        <fullName evidence="19">Integrin alpha-4</fullName>
    </recommendedName>
</protein>
<dbReference type="EMBL" id="DYDO01000008">
    <property type="protein sequence ID" value="DBA19898.1"/>
    <property type="molecule type" value="Genomic_DNA"/>
</dbReference>
<dbReference type="GO" id="GO:0008305">
    <property type="term" value="C:integrin complex"/>
    <property type="evidence" value="ECO:0007669"/>
    <property type="project" value="InterPro"/>
</dbReference>
<dbReference type="Gene3D" id="2.60.40.1530">
    <property type="entry name" value="ntegrin, alpha v. Chain A, domain 4"/>
    <property type="match status" value="1"/>
</dbReference>
<feature type="domain" description="Integrin alpha second immunoglobulin-like" evidence="15">
    <location>
        <begin position="672"/>
        <end position="736"/>
    </location>
</feature>
<dbReference type="GO" id="GO:0098609">
    <property type="term" value="P:cell-cell adhesion"/>
    <property type="evidence" value="ECO:0007669"/>
    <property type="project" value="TreeGrafter"/>
</dbReference>
<gene>
    <name evidence="17" type="ORF">GDO54_015657</name>
</gene>
<dbReference type="InterPro" id="IPR013519">
    <property type="entry name" value="Int_alpha_beta-p"/>
</dbReference>
<dbReference type="GO" id="GO:0005178">
    <property type="term" value="F:integrin binding"/>
    <property type="evidence" value="ECO:0007669"/>
    <property type="project" value="TreeGrafter"/>
</dbReference>
<evidence type="ECO:0000256" key="4">
    <source>
        <dbReference type="ARBA" id="ARBA00022729"/>
    </source>
</evidence>
<comment type="caution">
    <text evidence="17">The sequence shown here is derived from an EMBL/GenBank/DDBJ whole genome shotgun (WGS) entry which is preliminary data.</text>
</comment>
<keyword evidence="3" id="KW-0812">Transmembrane</keyword>
<dbReference type="SMART" id="SM00191">
    <property type="entry name" value="Int_alpha"/>
    <property type="match status" value="5"/>
</dbReference>
<feature type="repeat" description="FG-GAP" evidence="12">
    <location>
        <begin position="290"/>
        <end position="349"/>
    </location>
</feature>
<comment type="similarity">
    <text evidence="2 13">Belongs to the integrin alpha chain family.</text>
</comment>
<feature type="chain" id="PRO_5043105437" description="Integrin alpha-4" evidence="13">
    <location>
        <begin position="33"/>
        <end position="974"/>
    </location>
</feature>
<keyword evidence="4 13" id="KW-0732">Signal</keyword>
<dbReference type="SUPFAM" id="SSF69318">
    <property type="entry name" value="Integrin alpha N-terminal domain"/>
    <property type="match status" value="1"/>
</dbReference>
<evidence type="ECO:0000256" key="8">
    <source>
        <dbReference type="ARBA" id="ARBA00023037"/>
    </source>
</evidence>
<feature type="domain" description="Integrin alpha first immunoglubulin-like" evidence="14">
    <location>
        <begin position="460"/>
        <end position="606"/>
    </location>
</feature>
<evidence type="ECO:0000256" key="5">
    <source>
        <dbReference type="ARBA" id="ARBA00022737"/>
    </source>
</evidence>
<feature type="repeat" description="FG-GAP" evidence="12">
    <location>
        <begin position="413"/>
        <end position="475"/>
    </location>
</feature>
<keyword evidence="18" id="KW-1185">Reference proteome</keyword>
<keyword evidence="5" id="KW-0677">Repeat</keyword>
<keyword evidence="10 13" id="KW-0675">Receptor</keyword>
<dbReference type="PANTHER" id="PTHR23220:SF78">
    <property type="entry name" value="INTEGRIN ALPHA-4"/>
    <property type="match status" value="1"/>
</dbReference>
<dbReference type="PROSITE" id="PS51470">
    <property type="entry name" value="FG_GAP"/>
    <property type="match status" value="4"/>
</dbReference>
<reference evidence="17" key="1">
    <citation type="thesis" date="2020" institute="ProQuest LLC" country="789 East Eisenhower Parkway, Ann Arbor, MI, USA">
        <title>Comparative Genomics and Chromosome Evolution.</title>
        <authorList>
            <person name="Mudd A.B."/>
        </authorList>
    </citation>
    <scope>NUCLEOTIDE SEQUENCE</scope>
    <source>
        <strain evidence="17">1538</strain>
        <tissue evidence="17">Blood</tissue>
    </source>
</reference>
<keyword evidence="7" id="KW-1133">Transmembrane helix</keyword>
<dbReference type="InterPro" id="IPR032695">
    <property type="entry name" value="Integrin_dom_sf"/>
</dbReference>
<dbReference type="GO" id="GO:0007160">
    <property type="term" value="P:cell-matrix adhesion"/>
    <property type="evidence" value="ECO:0007669"/>
    <property type="project" value="TreeGrafter"/>
</dbReference>
<dbReference type="PRINTS" id="PR01185">
    <property type="entry name" value="INTEGRINA"/>
</dbReference>
<dbReference type="SUPFAM" id="SSF69179">
    <property type="entry name" value="Integrin domains"/>
    <property type="match status" value="3"/>
</dbReference>
<dbReference type="PANTHER" id="PTHR23220">
    <property type="entry name" value="INTEGRIN ALPHA"/>
    <property type="match status" value="1"/>
</dbReference>
<evidence type="ECO:0000256" key="9">
    <source>
        <dbReference type="ARBA" id="ARBA00023136"/>
    </source>
</evidence>
<evidence type="ECO:0000256" key="2">
    <source>
        <dbReference type="ARBA" id="ARBA00008054"/>
    </source>
</evidence>
<evidence type="ECO:0000259" key="16">
    <source>
        <dbReference type="Pfam" id="PF20806"/>
    </source>
</evidence>
<evidence type="ECO:0008006" key="19">
    <source>
        <dbReference type="Google" id="ProtNLM"/>
    </source>
</evidence>
<dbReference type="Gene3D" id="2.60.40.1460">
    <property type="entry name" value="Integrin domains. Chain A, domain 2"/>
    <property type="match status" value="1"/>
</dbReference>
<organism evidence="17 18">
    <name type="scientific">Pyxicephalus adspersus</name>
    <name type="common">African bullfrog</name>
    <dbReference type="NCBI Taxonomy" id="30357"/>
    <lineage>
        <taxon>Eukaryota</taxon>
        <taxon>Metazoa</taxon>
        <taxon>Chordata</taxon>
        <taxon>Craniata</taxon>
        <taxon>Vertebrata</taxon>
        <taxon>Euteleostomi</taxon>
        <taxon>Amphibia</taxon>
        <taxon>Batrachia</taxon>
        <taxon>Anura</taxon>
        <taxon>Neobatrachia</taxon>
        <taxon>Ranoidea</taxon>
        <taxon>Pyxicephalidae</taxon>
        <taxon>Pyxicephalinae</taxon>
        <taxon>Pyxicephalus</taxon>
    </lineage>
</organism>
<dbReference type="Pfam" id="PF08441">
    <property type="entry name" value="Integrin_A_Ig_1"/>
    <property type="match status" value="1"/>
</dbReference>
<evidence type="ECO:0000256" key="10">
    <source>
        <dbReference type="ARBA" id="ARBA00023170"/>
    </source>
</evidence>
<dbReference type="GO" id="GO:0007229">
    <property type="term" value="P:integrin-mediated signaling pathway"/>
    <property type="evidence" value="ECO:0007669"/>
    <property type="project" value="UniProtKB-KW"/>
</dbReference>
<feature type="repeat" description="FG-GAP" evidence="12">
    <location>
        <begin position="350"/>
        <end position="409"/>
    </location>
</feature>
<dbReference type="InterPro" id="IPR000413">
    <property type="entry name" value="Integrin_alpha"/>
</dbReference>
<evidence type="ECO:0000256" key="6">
    <source>
        <dbReference type="ARBA" id="ARBA00022889"/>
    </source>
</evidence>
<dbReference type="AlphaFoldDB" id="A0AAV3ADA8"/>
<dbReference type="GO" id="GO:0009897">
    <property type="term" value="C:external side of plasma membrane"/>
    <property type="evidence" value="ECO:0007669"/>
    <property type="project" value="TreeGrafter"/>
</dbReference>
<evidence type="ECO:0000313" key="18">
    <source>
        <dbReference type="Proteomes" id="UP001181693"/>
    </source>
</evidence>
<evidence type="ECO:0000313" key="17">
    <source>
        <dbReference type="EMBL" id="DBA19898.1"/>
    </source>
</evidence>